<sequence length="382" mass="43305">MIDDYFSSRKCTLLGVGPMSLNCIDAAIDLAHIRNTPLFLIASRRQIDSCEFGGGYVNNMDTATFADYVRARDKDKKIILARDHGGPWQQPVEVNKGLNLKEAMASAKRSYMADIDAGFEVLHIDPSIDIFAEPSTDEVLERIFELYEFCWSYACQQGRQISFEIGTEEQSSNTDTLKELDYTIDKTLKFCEKNQLPKPKFVVAQTGTRVMEDMNVGVVSQSNLLLEDDNAHRQSINEVIHICNKHGIMLKQHNTDYLDSQTLSQHPQLGLHAANVAPEFGVCETNALVKILEKYGLDTLRDDFLTLSHDSGKWQKWMLPHSQASDEKKAIICGHYLFSNPQFIEIKEKASSLLHKKNIDLNNFLYSCVRGSIERYMDCFGL</sequence>
<dbReference type="Gene3D" id="3.20.20.70">
    <property type="entry name" value="Aldolase class I"/>
    <property type="match status" value="1"/>
</dbReference>
<protein>
    <submittedName>
        <fullName evidence="1">Class II D-tagatose-bisphosphate aldolase, non-catalytic subunit</fullName>
    </submittedName>
</protein>
<organism evidence="1 2">
    <name type="scientific">Thalassomonas viridans</name>
    <dbReference type="NCBI Taxonomy" id="137584"/>
    <lineage>
        <taxon>Bacteria</taxon>
        <taxon>Pseudomonadati</taxon>
        <taxon>Pseudomonadota</taxon>
        <taxon>Gammaproteobacteria</taxon>
        <taxon>Alteromonadales</taxon>
        <taxon>Colwelliaceae</taxon>
        <taxon>Thalassomonas</taxon>
    </lineage>
</organism>
<dbReference type="AlphaFoldDB" id="A0AAF0CEP2"/>
<dbReference type="InterPro" id="IPR012062">
    <property type="entry name" value="GatZ/KbaZ-like"/>
</dbReference>
<dbReference type="Proteomes" id="UP000032352">
    <property type="component" value="Chromosome pTvir"/>
</dbReference>
<accession>A0AAF0CEP2</accession>
<evidence type="ECO:0000313" key="1">
    <source>
        <dbReference type="EMBL" id="WDE09315.1"/>
    </source>
</evidence>
<proteinExistence type="predicted"/>
<gene>
    <name evidence="1" type="ORF">SG34_031180</name>
</gene>
<name>A0AAF0CEP2_9GAMM</name>
<evidence type="ECO:0000313" key="2">
    <source>
        <dbReference type="Proteomes" id="UP000032352"/>
    </source>
</evidence>
<keyword evidence="2" id="KW-1185">Reference proteome</keyword>
<dbReference type="SUPFAM" id="SSF51569">
    <property type="entry name" value="Aldolase"/>
    <property type="match status" value="1"/>
</dbReference>
<reference evidence="1 2" key="2">
    <citation type="journal article" date="2022" name="Mar. Drugs">
        <title>Bioassay-Guided Fractionation Leads to the Detection of Cholic Acid Generated by the Rare Thalassomonas sp.</title>
        <authorList>
            <person name="Pheiffer F."/>
            <person name="Schneider Y.K."/>
            <person name="Hansen E.H."/>
            <person name="Andersen J.H."/>
            <person name="Isaksson J."/>
            <person name="Busche T."/>
            <person name="R C."/>
            <person name="Kalinowski J."/>
            <person name="Zyl L.V."/>
            <person name="Trindade M."/>
        </authorList>
    </citation>
    <scope>NUCLEOTIDE SEQUENCE [LARGE SCALE GENOMIC DNA]</scope>
    <source>
        <strain evidence="1 2">XOM25</strain>
    </source>
</reference>
<dbReference type="EMBL" id="CP059734">
    <property type="protein sequence ID" value="WDE09315.1"/>
    <property type="molecule type" value="Genomic_DNA"/>
</dbReference>
<dbReference type="Pfam" id="PF08013">
    <property type="entry name" value="GatZ_KbaZ-like"/>
    <property type="match status" value="1"/>
</dbReference>
<dbReference type="GO" id="GO:0005975">
    <property type="term" value="P:carbohydrate metabolic process"/>
    <property type="evidence" value="ECO:0007669"/>
    <property type="project" value="InterPro"/>
</dbReference>
<reference evidence="1 2" key="1">
    <citation type="journal article" date="2015" name="Genome Announc.">
        <title>Draft Genome Sequences of Marine Isolates of Thalassomonas viridans and Thalassomonas actiniarum.</title>
        <authorList>
            <person name="Olonade I."/>
            <person name="van Zyl L.J."/>
            <person name="Trindade M."/>
        </authorList>
    </citation>
    <scope>NUCLEOTIDE SEQUENCE [LARGE SCALE GENOMIC DNA]</scope>
    <source>
        <strain evidence="1 2">XOM25</strain>
    </source>
</reference>
<dbReference type="InterPro" id="IPR013785">
    <property type="entry name" value="Aldolase_TIM"/>
</dbReference>
<dbReference type="KEGG" id="tvd:SG34_031180"/>